<protein>
    <submittedName>
        <fullName evidence="1">Uncharacterized protein</fullName>
    </submittedName>
</protein>
<dbReference type="AlphaFoldDB" id="A0AAT9GQC9"/>
<name>A0AAT9GQC9_9CREN</name>
<dbReference type="KEGG" id="sjv:SJAV_09680"/>
<organism evidence="1">
    <name type="scientific">Sulfurisphaera javensis</name>
    <dbReference type="NCBI Taxonomy" id="2049879"/>
    <lineage>
        <taxon>Archaea</taxon>
        <taxon>Thermoproteota</taxon>
        <taxon>Thermoprotei</taxon>
        <taxon>Sulfolobales</taxon>
        <taxon>Sulfolobaceae</taxon>
        <taxon>Sulfurisphaera</taxon>
    </lineage>
</organism>
<sequence length="78" mass="9199">MRYHNFWIKFKEYAVQNEDAFSSSYLLKSVIHLIKENPNITLIGLAGILDTDAVYLAKYLKYIYKSVIEKERNSRLLP</sequence>
<dbReference type="RefSeq" id="WP_369611203.1">
    <property type="nucleotide sequence ID" value="NZ_AP031322.1"/>
</dbReference>
<dbReference type="EMBL" id="AP031322">
    <property type="protein sequence ID" value="BFH73024.1"/>
    <property type="molecule type" value="Genomic_DNA"/>
</dbReference>
<dbReference type="GeneID" id="92353897"/>
<evidence type="ECO:0000313" key="1">
    <source>
        <dbReference type="EMBL" id="BFH73024.1"/>
    </source>
</evidence>
<proteinExistence type="predicted"/>
<gene>
    <name evidence="1" type="ORF">SJAV_09680</name>
</gene>
<reference evidence="1" key="1">
    <citation type="submission" date="2024-03" db="EMBL/GenBank/DDBJ databases">
        <title>Complete genome sequence of Sulfurisphaera javensis strain KD-1.</title>
        <authorList>
            <person name="Sakai H."/>
            <person name="Nur N."/>
            <person name="Suwanto A."/>
            <person name="Kurosawa N."/>
        </authorList>
    </citation>
    <scope>NUCLEOTIDE SEQUENCE</scope>
    <source>
        <strain evidence="1">KD-1</strain>
    </source>
</reference>
<accession>A0AAT9GQC9</accession>